<organism evidence="1 2">
    <name type="scientific">Cetraspora pellucida</name>
    <dbReference type="NCBI Taxonomy" id="1433469"/>
    <lineage>
        <taxon>Eukaryota</taxon>
        <taxon>Fungi</taxon>
        <taxon>Fungi incertae sedis</taxon>
        <taxon>Mucoromycota</taxon>
        <taxon>Glomeromycotina</taxon>
        <taxon>Glomeromycetes</taxon>
        <taxon>Diversisporales</taxon>
        <taxon>Gigasporaceae</taxon>
        <taxon>Cetraspora</taxon>
    </lineage>
</organism>
<gene>
    <name evidence="1" type="ORF">CPELLU_LOCUS1334</name>
</gene>
<dbReference type="EMBL" id="CAJVQA010000475">
    <property type="protein sequence ID" value="CAG8476770.1"/>
    <property type="molecule type" value="Genomic_DNA"/>
</dbReference>
<comment type="caution">
    <text evidence="1">The sequence shown here is derived from an EMBL/GenBank/DDBJ whole genome shotgun (WGS) entry which is preliminary data.</text>
</comment>
<proteinExistence type="predicted"/>
<evidence type="ECO:0000313" key="1">
    <source>
        <dbReference type="EMBL" id="CAG8476770.1"/>
    </source>
</evidence>
<accession>A0A9N8Z4Z5</accession>
<dbReference type="AlphaFoldDB" id="A0A9N8Z4Z5"/>
<name>A0A9N8Z4Z5_9GLOM</name>
<protein>
    <submittedName>
        <fullName evidence="1">12767_t:CDS:1</fullName>
    </submittedName>
</protein>
<keyword evidence="2" id="KW-1185">Reference proteome</keyword>
<reference evidence="1" key="1">
    <citation type="submission" date="2021-06" db="EMBL/GenBank/DDBJ databases">
        <authorList>
            <person name="Kallberg Y."/>
            <person name="Tangrot J."/>
            <person name="Rosling A."/>
        </authorList>
    </citation>
    <scope>NUCLEOTIDE SEQUENCE</scope>
    <source>
        <strain evidence="1">FL966</strain>
    </source>
</reference>
<sequence>MHVVNIKCHEPSKVTELQHSGSIDLCWAAHTKICRMPSWRRRPGSRLAVVKGGRVATTSAGDVDYDF</sequence>
<dbReference type="Proteomes" id="UP000789759">
    <property type="component" value="Unassembled WGS sequence"/>
</dbReference>
<evidence type="ECO:0000313" key="2">
    <source>
        <dbReference type="Proteomes" id="UP000789759"/>
    </source>
</evidence>